<evidence type="ECO:0000259" key="8">
    <source>
        <dbReference type="Pfam" id="PF05504"/>
    </source>
</evidence>
<evidence type="ECO:0000259" key="9">
    <source>
        <dbReference type="Pfam" id="PF25198"/>
    </source>
</evidence>
<feature type="domain" description="Spore germination GerAC-like C-terminal" evidence="8">
    <location>
        <begin position="218"/>
        <end position="383"/>
    </location>
</feature>
<gene>
    <name evidence="10" type="ORF">SAMN05444392_10635</name>
</gene>
<dbReference type="Pfam" id="PF25198">
    <property type="entry name" value="Spore_GerAC_N"/>
    <property type="match status" value="1"/>
</dbReference>
<evidence type="ECO:0000256" key="1">
    <source>
        <dbReference type="ARBA" id="ARBA00004635"/>
    </source>
</evidence>
<dbReference type="InterPro" id="IPR008844">
    <property type="entry name" value="Spore_GerAC-like"/>
</dbReference>
<keyword evidence="4" id="KW-0732">Signal</keyword>
<evidence type="ECO:0000256" key="6">
    <source>
        <dbReference type="ARBA" id="ARBA00023139"/>
    </source>
</evidence>
<dbReference type="Proteomes" id="UP000184476">
    <property type="component" value="Unassembled WGS sequence"/>
</dbReference>
<evidence type="ECO:0000256" key="7">
    <source>
        <dbReference type="ARBA" id="ARBA00023288"/>
    </source>
</evidence>
<dbReference type="Gene3D" id="3.30.300.210">
    <property type="entry name" value="Nutrient germinant receptor protein C, domain 3"/>
    <property type="match status" value="1"/>
</dbReference>
<dbReference type="EMBL" id="FQVL01000006">
    <property type="protein sequence ID" value="SHF00582.1"/>
    <property type="molecule type" value="Genomic_DNA"/>
</dbReference>
<evidence type="ECO:0000256" key="3">
    <source>
        <dbReference type="ARBA" id="ARBA00022544"/>
    </source>
</evidence>
<dbReference type="PANTHER" id="PTHR35789">
    <property type="entry name" value="SPORE GERMINATION PROTEIN B3"/>
    <property type="match status" value="1"/>
</dbReference>
<dbReference type="InterPro" id="IPR038501">
    <property type="entry name" value="Spore_GerAC_C_sf"/>
</dbReference>
<evidence type="ECO:0000256" key="4">
    <source>
        <dbReference type="ARBA" id="ARBA00022729"/>
    </source>
</evidence>
<keyword evidence="7" id="KW-0449">Lipoprotein</keyword>
<name>A0A1M4Y561_9BACL</name>
<keyword evidence="5" id="KW-0472">Membrane</keyword>
<evidence type="ECO:0000313" key="11">
    <source>
        <dbReference type="Proteomes" id="UP000184476"/>
    </source>
</evidence>
<keyword evidence="3" id="KW-0309">Germination</keyword>
<dbReference type="OrthoDB" id="9816067at2"/>
<evidence type="ECO:0000256" key="2">
    <source>
        <dbReference type="ARBA" id="ARBA00007886"/>
    </source>
</evidence>
<dbReference type="InterPro" id="IPR057336">
    <property type="entry name" value="GerAC_N"/>
</dbReference>
<dbReference type="GO" id="GO:0009847">
    <property type="term" value="P:spore germination"/>
    <property type="evidence" value="ECO:0007669"/>
    <property type="project" value="InterPro"/>
</dbReference>
<keyword evidence="11" id="KW-1185">Reference proteome</keyword>
<dbReference type="RefSeq" id="WP_073154875.1">
    <property type="nucleotide sequence ID" value="NZ_FQVL01000006.1"/>
</dbReference>
<dbReference type="NCBIfam" id="TIGR02887">
    <property type="entry name" value="spore_ger_x_C"/>
    <property type="match status" value="1"/>
</dbReference>
<organism evidence="10 11">
    <name type="scientific">Seinonella peptonophila</name>
    <dbReference type="NCBI Taxonomy" id="112248"/>
    <lineage>
        <taxon>Bacteria</taxon>
        <taxon>Bacillati</taxon>
        <taxon>Bacillota</taxon>
        <taxon>Bacilli</taxon>
        <taxon>Bacillales</taxon>
        <taxon>Thermoactinomycetaceae</taxon>
        <taxon>Seinonella</taxon>
    </lineage>
</organism>
<comment type="similarity">
    <text evidence="2">Belongs to the GerABKC lipoprotein family.</text>
</comment>
<evidence type="ECO:0000256" key="5">
    <source>
        <dbReference type="ARBA" id="ARBA00023136"/>
    </source>
</evidence>
<dbReference type="PANTHER" id="PTHR35789:SF1">
    <property type="entry name" value="SPORE GERMINATION PROTEIN B3"/>
    <property type="match status" value="1"/>
</dbReference>
<accession>A0A1M4Y561</accession>
<sequence length="393" mass="44512">MKVTLKSWLLLALISCICFICTGCWSSIEVNDRTFITGVYVDKGNKPGEVELTLTAPLPNRLVPGSLQGGGTGERSYAALSKTGKTIPFAIQRIQSDLTRKLSWGHTRVIVISRDYAQSGITPLLEWITRQPTFHIKTYILISPGKAKETVKLTPVFERAPSEVLREFANQKTILGATVRDFLLAHYADQGTAVSFLTMGTMPMVSEQGKKSEWAGTDGAAIFRDDQMVGKIAPEKARMLSWVIKQIKSPTFVFQSPVDHGKISVEFERIDANILPKLRGKQIVYNIELLGDASIVSADTKESITKPHQWHQLENILKKKLAKNLKKALVETQRLRADVLRLGNRLEWWYPNRWKQVKDNWPDVYQKQVFFEIEPKIYIKHSGLEGDSLWKFK</sequence>
<proteinExistence type="inferred from homology"/>
<keyword evidence="6" id="KW-0564">Palmitate</keyword>
<dbReference type="Pfam" id="PF05504">
    <property type="entry name" value="Spore_GerAC"/>
    <property type="match status" value="1"/>
</dbReference>
<reference evidence="10 11" key="1">
    <citation type="submission" date="2016-11" db="EMBL/GenBank/DDBJ databases">
        <authorList>
            <person name="Jaros S."/>
            <person name="Januszkiewicz K."/>
            <person name="Wedrychowicz H."/>
        </authorList>
    </citation>
    <scope>NUCLEOTIDE SEQUENCE [LARGE SCALE GENOMIC DNA]</scope>
    <source>
        <strain evidence="10 11">DSM 44666</strain>
    </source>
</reference>
<dbReference type="InterPro" id="IPR046953">
    <property type="entry name" value="Spore_GerAC-like_C"/>
</dbReference>
<dbReference type="STRING" id="112248.SAMN05444392_10635"/>
<comment type="subcellular location">
    <subcellularLocation>
        <location evidence="1">Membrane</location>
        <topology evidence="1">Lipid-anchor</topology>
    </subcellularLocation>
</comment>
<dbReference type="AlphaFoldDB" id="A0A1M4Y561"/>
<evidence type="ECO:0000313" key="10">
    <source>
        <dbReference type="EMBL" id="SHF00582.1"/>
    </source>
</evidence>
<feature type="domain" description="Spore germination protein N-terminal" evidence="9">
    <location>
        <begin position="27"/>
        <end position="192"/>
    </location>
</feature>
<dbReference type="GO" id="GO:0016020">
    <property type="term" value="C:membrane"/>
    <property type="evidence" value="ECO:0007669"/>
    <property type="project" value="UniProtKB-SubCell"/>
</dbReference>
<protein>
    <submittedName>
        <fullName evidence="10">Spore germination protein KC</fullName>
    </submittedName>
</protein>